<evidence type="ECO:0000259" key="3">
    <source>
        <dbReference type="PROSITE" id="PS51083"/>
    </source>
</evidence>
<dbReference type="PANTHER" id="PTHR15555">
    <property type="entry name" value="ZINC FINGER HIT DOMAIN CONTAINING PROTEIN 2 PROTEIN FON -RELATED"/>
    <property type="match status" value="1"/>
</dbReference>
<dbReference type="eggNOG" id="KOG4317">
    <property type="taxonomic scope" value="Eukaryota"/>
</dbReference>
<feature type="region of interest" description="Disordered" evidence="2">
    <location>
        <begin position="74"/>
        <end position="140"/>
    </location>
</feature>
<sequence length="409" mass="48072">MRKTCQVCKQKLYQYVCPSCEIVYCSLECYKKHNDECVHNFLDNQVKENIKNNELTDFQKREFKFKLRKFYDQGAGGAEEEDDEEQEFADREVAGTDDEEGEGPVDGDEEEPADEGAPGKEDPDKEGLDAPPTSPRNGHMKKWCISNKRYKVLTELAKSDQLKLDDLTQTEQKQFFSFLKSNDMNAYLPKFQPWWLNCVIKKVQIPEHICCNKHVSENVKFMIIEIVYSYCYLLRIFNESLDSKELCYCFLYMASSINRFNLPENNVYSTVNNLFQRILENDEIAREKSILYNVVTDVTTILKLKELLLRCLYETKKIFKKQIKKINCKKDKMASSLNSVKKMAELLQEEKHFKYVNKKITFLCSYANYHYDMFDSVTKQLDRFYSEQCRGMSLASNEKREIVLSKEIP</sequence>
<proteinExistence type="predicted"/>
<dbReference type="VEuPathDB" id="PlasmoDB:PKA1H_070015100"/>
<dbReference type="Proteomes" id="UP000195012">
    <property type="component" value="Unassembled WGS sequence"/>
</dbReference>
<dbReference type="PROSITE" id="PS51083">
    <property type="entry name" value="ZF_HIT"/>
    <property type="match status" value="1"/>
</dbReference>
<feature type="compositionally biased region" description="Acidic residues" evidence="2">
    <location>
        <begin position="95"/>
        <end position="114"/>
    </location>
</feature>
<dbReference type="PANTHER" id="PTHR15555:SF0">
    <property type="entry name" value="ZINC FINGER HIT DOMAIN-CONTAINING PROTEIN 2"/>
    <property type="match status" value="1"/>
</dbReference>
<organism evidence="4 5">
    <name type="scientific">Plasmodium knowlesi</name>
    <dbReference type="NCBI Taxonomy" id="5850"/>
    <lineage>
        <taxon>Eukaryota</taxon>
        <taxon>Sar</taxon>
        <taxon>Alveolata</taxon>
        <taxon>Apicomplexa</taxon>
        <taxon>Aconoidasida</taxon>
        <taxon>Haemosporida</taxon>
        <taxon>Plasmodiidae</taxon>
        <taxon>Plasmodium</taxon>
        <taxon>Plasmodium (Plasmodium)</taxon>
    </lineage>
</organism>
<dbReference type="VEuPathDB" id="PlasmoDB:PKNH_0710100"/>
<evidence type="ECO:0000313" key="5">
    <source>
        <dbReference type="Proteomes" id="UP000195012"/>
    </source>
</evidence>
<keyword evidence="1" id="KW-0863">Zinc-finger</keyword>
<dbReference type="SUPFAM" id="SSF144232">
    <property type="entry name" value="HIT/MYND zinc finger-like"/>
    <property type="match status" value="1"/>
</dbReference>
<feature type="domain" description="HIT-type" evidence="3">
    <location>
        <begin position="5"/>
        <end position="37"/>
    </location>
</feature>
<dbReference type="GO" id="GO:0008270">
    <property type="term" value="F:zinc ion binding"/>
    <property type="evidence" value="ECO:0007669"/>
    <property type="project" value="UniProtKB-UniRule"/>
</dbReference>
<evidence type="ECO:0000313" key="4">
    <source>
        <dbReference type="EMBL" id="OTN67570.1"/>
    </source>
</evidence>
<dbReference type="InterPro" id="IPR039646">
    <property type="entry name" value="ZNHIT2"/>
</dbReference>
<dbReference type="InterPro" id="IPR007529">
    <property type="entry name" value="Znf_HIT"/>
</dbReference>
<keyword evidence="1" id="KW-0862">Zinc</keyword>
<gene>
    <name evidence="4" type="ORF">PKNOH_S06411600</name>
</gene>
<keyword evidence="1" id="KW-0479">Metal-binding</keyword>
<evidence type="ECO:0000256" key="2">
    <source>
        <dbReference type="SAM" id="MobiDB-lite"/>
    </source>
</evidence>
<dbReference type="EMBL" id="NETL01000020">
    <property type="protein sequence ID" value="OTN67570.1"/>
    <property type="molecule type" value="Genomic_DNA"/>
</dbReference>
<name>A0A1Y3DTH6_PLAKN</name>
<comment type="caution">
    <text evidence="4">The sequence shown here is derived from an EMBL/GenBank/DDBJ whole genome shotgun (WGS) entry which is preliminary data.</text>
</comment>
<dbReference type="Gene3D" id="3.30.60.190">
    <property type="match status" value="1"/>
</dbReference>
<protein>
    <recommendedName>
        <fullName evidence="3">HIT-type domain-containing protein</fullName>
    </recommendedName>
</protein>
<dbReference type="OrthoDB" id="18412at2759"/>
<dbReference type="OMA" id="NCVIKKM"/>
<dbReference type="VEuPathDB" id="PlasmoDB:PKNOH_S06411600"/>
<dbReference type="CDD" id="cd23024">
    <property type="entry name" value="zf-HIT_ZNHIT2-3"/>
    <property type="match status" value="1"/>
</dbReference>
<feature type="compositionally biased region" description="Basic and acidic residues" evidence="2">
    <location>
        <begin position="117"/>
        <end position="128"/>
    </location>
</feature>
<dbReference type="AlphaFoldDB" id="A0A1Y3DTH6"/>
<evidence type="ECO:0000256" key="1">
    <source>
        <dbReference type="PROSITE-ProRule" id="PRU00453"/>
    </source>
</evidence>
<accession>A0A1Y3DTH6</accession>
<feature type="compositionally biased region" description="Acidic residues" evidence="2">
    <location>
        <begin position="78"/>
        <end position="87"/>
    </location>
</feature>
<dbReference type="Pfam" id="PF04438">
    <property type="entry name" value="zf-HIT"/>
    <property type="match status" value="1"/>
</dbReference>
<reference evidence="4 5" key="1">
    <citation type="submission" date="2017-05" db="EMBL/GenBank/DDBJ databases">
        <title>PacBio assembly of a Plasmodium knowlesi genome sequence with Hi-C correction and manual annotation of the SICAvar gene family.</title>
        <authorList>
            <person name="Lapp S.A."/>
            <person name="Geraldo J.A."/>
            <person name="Chien J.-T."/>
            <person name="Ay F."/>
            <person name="Pakala S.B."/>
            <person name="Batugedara G."/>
            <person name="Humphrey J.C."/>
            <person name="Debarry J.D."/>
            <person name="Le Roch K.G."/>
            <person name="Galinski M.R."/>
            <person name="Kissinger J.C."/>
        </authorList>
    </citation>
    <scope>NUCLEOTIDE SEQUENCE [LARGE SCALE GENOMIC DNA]</scope>
    <source>
        <strain evidence="5">Malayan Strain Pk1 (A+)</strain>
    </source>
</reference>